<gene>
    <name evidence="3" type="ORF">E0486_07180</name>
</gene>
<dbReference type="InterPro" id="IPR003331">
    <property type="entry name" value="UDP_GlcNAc_Epimerase_2_dom"/>
</dbReference>
<dbReference type="EMBL" id="SKFH01000008">
    <property type="protein sequence ID" value="TCZ73128.1"/>
    <property type="molecule type" value="Genomic_DNA"/>
</dbReference>
<dbReference type="AlphaFoldDB" id="A0A4R4E624"/>
<organism evidence="3 4">
    <name type="scientific">Flaviaesturariibacter aridisoli</name>
    <dbReference type="NCBI Taxonomy" id="2545761"/>
    <lineage>
        <taxon>Bacteria</taxon>
        <taxon>Pseudomonadati</taxon>
        <taxon>Bacteroidota</taxon>
        <taxon>Chitinophagia</taxon>
        <taxon>Chitinophagales</taxon>
        <taxon>Chitinophagaceae</taxon>
        <taxon>Flaviaestuariibacter</taxon>
    </lineage>
</organism>
<keyword evidence="4" id="KW-1185">Reference proteome</keyword>
<keyword evidence="1 3" id="KW-0413">Isomerase</keyword>
<protein>
    <submittedName>
        <fullName evidence="3">UDP-N-acetylglucosamine 2-epimerase (Non-hydrolyzing)</fullName>
        <ecNumber evidence="3">5.1.3.14</ecNumber>
    </submittedName>
</protein>
<dbReference type="CDD" id="cd03786">
    <property type="entry name" value="GTB_UDP-GlcNAc_2-Epimerase"/>
    <property type="match status" value="1"/>
</dbReference>
<dbReference type="EC" id="5.1.3.14" evidence="3"/>
<dbReference type="Pfam" id="PF02350">
    <property type="entry name" value="Epimerase_2"/>
    <property type="match status" value="1"/>
</dbReference>
<evidence type="ECO:0000313" key="3">
    <source>
        <dbReference type="EMBL" id="TCZ73128.1"/>
    </source>
</evidence>
<comment type="similarity">
    <text evidence="1">Belongs to the UDP-N-acetylglucosamine 2-epimerase family.</text>
</comment>
<sequence length="350" mass="39078">MKIISIIGARPQFIKHAPVSLALKKKFQSLSIHTGQHYDENMSKVFFDEMKIDRPDFMLDMGKATRHGAQTAVMLQQIEEILINEKPGAVLLYGDTNSTVAGALAAAKLGIGIIHIEAGLRSYNRHLPEEINRVMTDHLSQLLFAPTANAVENLKKEGITKGVFQTGDVMCDAVRMTTPYLERKADGNYYFVTLHRPYNTDEPGRLRAILTELNGLGKKVIFSIHPRTSNNMTKWNMDPAQFANVEFIPPVGYRECLSYQTYSDAVITDSGGIQKEAYMLHKKAITLRSETEWIETMKGGANTLVFDNLSDISKVLGEKNHIEFEDAYGDGHAAEETADIIEKNISLLSI</sequence>
<evidence type="ECO:0000256" key="1">
    <source>
        <dbReference type="RuleBase" id="RU003513"/>
    </source>
</evidence>
<name>A0A4R4E624_9BACT</name>
<dbReference type="OrthoDB" id="9803238at2"/>
<dbReference type="GO" id="GO:0008761">
    <property type="term" value="F:UDP-N-acetylglucosamine 2-epimerase activity"/>
    <property type="evidence" value="ECO:0007669"/>
    <property type="project" value="UniProtKB-EC"/>
</dbReference>
<comment type="caution">
    <text evidence="3">The sequence shown here is derived from an EMBL/GenBank/DDBJ whole genome shotgun (WGS) entry which is preliminary data.</text>
</comment>
<accession>A0A4R4E624</accession>
<dbReference type="NCBIfam" id="TIGR00236">
    <property type="entry name" value="wecB"/>
    <property type="match status" value="1"/>
</dbReference>
<dbReference type="InterPro" id="IPR029767">
    <property type="entry name" value="WecB-like"/>
</dbReference>
<dbReference type="RefSeq" id="WP_131851473.1">
    <property type="nucleotide sequence ID" value="NZ_SKFH01000008.1"/>
</dbReference>
<proteinExistence type="inferred from homology"/>
<feature type="domain" description="UDP-N-acetylglucosamine 2-epimerase" evidence="2">
    <location>
        <begin position="24"/>
        <end position="342"/>
    </location>
</feature>
<dbReference type="PANTHER" id="PTHR43174:SF1">
    <property type="entry name" value="UDP-N-ACETYLGLUCOSAMINE 2-EPIMERASE"/>
    <property type="match status" value="1"/>
</dbReference>
<dbReference type="Gene3D" id="3.40.50.2000">
    <property type="entry name" value="Glycogen Phosphorylase B"/>
    <property type="match status" value="2"/>
</dbReference>
<evidence type="ECO:0000259" key="2">
    <source>
        <dbReference type="Pfam" id="PF02350"/>
    </source>
</evidence>
<dbReference type="PANTHER" id="PTHR43174">
    <property type="entry name" value="UDP-N-ACETYLGLUCOSAMINE 2-EPIMERASE"/>
    <property type="match status" value="1"/>
</dbReference>
<dbReference type="SUPFAM" id="SSF53756">
    <property type="entry name" value="UDP-Glycosyltransferase/glycogen phosphorylase"/>
    <property type="match status" value="1"/>
</dbReference>
<evidence type="ECO:0000313" key="4">
    <source>
        <dbReference type="Proteomes" id="UP000295164"/>
    </source>
</evidence>
<dbReference type="Proteomes" id="UP000295164">
    <property type="component" value="Unassembled WGS sequence"/>
</dbReference>
<reference evidence="3 4" key="1">
    <citation type="submission" date="2019-03" db="EMBL/GenBank/DDBJ databases">
        <authorList>
            <person name="Kim M.K.M."/>
        </authorList>
    </citation>
    <scope>NUCLEOTIDE SEQUENCE [LARGE SCALE GENOMIC DNA]</scope>
    <source>
        <strain evidence="3 4">17J68-15</strain>
    </source>
</reference>